<dbReference type="Pfam" id="PF03737">
    <property type="entry name" value="RraA-like"/>
    <property type="match status" value="1"/>
</dbReference>
<dbReference type="AlphaFoldDB" id="A0A382UQQ7"/>
<dbReference type="Gene3D" id="3.50.30.40">
    <property type="entry name" value="Ribonuclease E inhibitor RraA/RraA-like"/>
    <property type="match status" value="1"/>
</dbReference>
<gene>
    <name evidence="2" type="ORF">METZ01_LOCUS388875</name>
</gene>
<reference evidence="2" key="1">
    <citation type="submission" date="2018-05" db="EMBL/GenBank/DDBJ databases">
        <authorList>
            <person name="Lanie J.A."/>
            <person name="Ng W.-L."/>
            <person name="Kazmierczak K.M."/>
            <person name="Andrzejewski T.M."/>
            <person name="Davidsen T.M."/>
            <person name="Wayne K.J."/>
            <person name="Tettelin H."/>
            <person name="Glass J.I."/>
            <person name="Rusch D."/>
            <person name="Podicherti R."/>
            <person name="Tsui H.-C.T."/>
            <person name="Winkler M.E."/>
        </authorList>
    </citation>
    <scope>NUCLEOTIDE SEQUENCE</scope>
</reference>
<feature type="region of interest" description="Disordered" evidence="1">
    <location>
        <begin position="251"/>
        <end position="271"/>
    </location>
</feature>
<sequence>VGDDILKRMQHVALEEAWGVLWGNGYKHQFQDEWKVVPEGKTLVGRAVTGVMVPQRPDLHDTLLEYGQKEEGRAGFFNSWVIETLVSGDVMVIDMFDKIFQGTYVGGNLANTIAARGGTGQVLWCGIRDVQQIVDIDDLVTFYRGNDPTGIGEVTLTGINVPCRIGKAICMPGDVVLGTVAGIIFIPPHLAEECCIRAERTQLRETFQFQRIHEGVYNSHQMDSKWSEEIEEDYREWRKTNTPEKFQHLAFEVDQKSADDQETSDEAGTVL</sequence>
<evidence type="ECO:0000256" key="1">
    <source>
        <dbReference type="SAM" id="MobiDB-lite"/>
    </source>
</evidence>
<protein>
    <recommendedName>
        <fullName evidence="3">Dimethylmenaquinone methyltransferase</fullName>
    </recommendedName>
</protein>
<evidence type="ECO:0000313" key="2">
    <source>
        <dbReference type="EMBL" id="SVD36021.1"/>
    </source>
</evidence>
<dbReference type="EMBL" id="UINC01145722">
    <property type="protein sequence ID" value="SVD36021.1"/>
    <property type="molecule type" value="Genomic_DNA"/>
</dbReference>
<dbReference type="InterPro" id="IPR036704">
    <property type="entry name" value="RraA/RraA-like_sf"/>
</dbReference>
<organism evidence="2">
    <name type="scientific">marine metagenome</name>
    <dbReference type="NCBI Taxonomy" id="408172"/>
    <lineage>
        <taxon>unclassified sequences</taxon>
        <taxon>metagenomes</taxon>
        <taxon>ecological metagenomes</taxon>
    </lineage>
</organism>
<name>A0A382UQQ7_9ZZZZ</name>
<evidence type="ECO:0008006" key="3">
    <source>
        <dbReference type="Google" id="ProtNLM"/>
    </source>
</evidence>
<accession>A0A382UQQ7</accession>
<feature type="non-terminal residue" evidence="2">
    <location>
        <position position="1"/>
    </location>
</feature>
<dbReference type="SUPFAM" id="SSF89562">
    <property type="entry name" value="RraA-like"/>
    <property type="match status" value="1"/>
</dbReference>
<dbReference type="PANTHER" id="PTHR33254:SF16">
    <property type="entry name" value="BLR3842 PROTEIN"/>
    <property type="match status" value="1"/>
</dbReference>
<proteinExistence type="predicted"/>
<dbReference type="PANTHER" id="PTHR33254">
    <property type="entry name" value="4-HYDROXY-4-METHYL-2-OXOGLUTARATE ALDOLASE 3-RELATED"/>
    <property type="match status" value="1"/>
</dbReference>
<dbReference type="InterPro" id="IPR005493">
    <property type="entry name" value="RraA/RraA-like"/>
</dbReference>